<dbReference type="RefSeq" id="WP_073144782.1">
    <property type="nucleotide sequence ID" value="NZ_FQUV01000006.1"/>
</dbReference>
<organism evidence="1 2">
    <name type="scientific">Litoreibacter ascidiaceicola</name>
    <dbReference type="NCBI Taxonomy" id="1486859"/>
    <lineage>
        <taxon>Bacteria</taxon>
        <taxon>Pseudomonadati</taxon>
        <taxon>Pseudomonadota</taxon>
        <taxon>Alphaproteobacteria</taxon>
        <taxon>Rhodobacterales</taxon>
        <taxon>Roseobacteraceae</taxon>
        <taxon>Litoreibacter</taxon>
    </lineage>
</organism>
<protein>
    <submittedName>
        <fullName evidence="1">Uncharacterized protein</fullName>
    </submittedName>
</protein>
<sequence>MSKVILTKTRIQAGTYEAVLSAETVENYHPDLVAVHLERELDGLSVTEDASLGNTWHVRFNIPREVLTDGVQTFLINEKPTGDTLDSFTIVTGEVLSDDIRAEMDLLRSELDMLKKAFRRHCVETA</sequence>
<dbReference type="OrthoDB" id="7772846at2"/>
<evidence type="ECO:0000313" key="1">
    <source>
        <dbReference type="EMBL" id="SHF47016.1"/>
    </source>
</evidence>
<keyword evidence="2" id="KW-1185">Reference proteome</keyword>
<accession>A0A1M5BX90</accession>
<proteinExistence type="predicted"/>
<dbReference type="STRING" id="1486859.SAMN05444273_106180"/>
<evidence type="ECO:0000313" key="2">
    <source>
        <dbReference type="Proteomes" id="UP000184144"/>
    </source>
</evidence>
<reference evidence="2" key="1">
    <citation type="submission" date="2016-11" db="EMBL/GenBank/DDBJ databases">
        <authorList>
            <person name="Varghese N."/>
            <person name="Submissions S."/>
        </authorList>
    </citation>
    <scope>NUCLEOTIDE SEQUENCE [LARGE SCALE GENOMIC DNA]</scope>
    <source>
        <strain evidence="2">DSM 100566</strain>
    </source>
</reference>
<dbReference type="AlphaFoldDB" id="A0A1M5BX90"/>
<name>A0A1M5BX90_9RHOB</name>
<dbReference type="EMBL" id="FQUV01000006">
    <property type="protein sequence ID" value="SHF47016.1"/>
    <property type="molecule type" value="Genomic_DNA"/>
</dbReference>
<gene>
    <name evidence="1" type="ORF">SAMN05444273_106180</name>
</gene>
<dbReference type="Proteomes" id="UP000184144">
    <property type="component" value="Unassembled WGS sequence"/>
</dbReference>